<dbReference type="EMBL" id="CP014476">
    <property type="protein sequence ID" value="AMK75523.1"/>
    <property type="molecule type" value="Genomic_DNA"/>
</dbReference>
<dbReference type="OrthoDB" id="9781888at2"/>
<organism evidence="4 5">
    <name type="scientific">Methylomonas denitrificans</name>
    <dbReference type="NCBI Taxonomy" id="1538553"/>
    <lineage>
        <taxon>Bacteria</taxon>
        <taxon>Pseudomonadati</taxon>
        <taxon>Pseudomonadota</taxon>
        <taxon>Gammaproteobacteria</taxon>
        <taxon>Methylococcales</taxon>
        <taxon>Methylococcaceae</taxon>
        <taxon>Methylomonas</taxon>
    </lineage>
</organism>
<dbReference type="PANTHER" id="PTHR30469">
    <property type="entry name" value="MULTIDRUG RESISTANCE PROTEIN MDTA"/>
    <property type="match status" value="1"/>
</dbReference>
<dbReference type="Gene3D" id="2.40.50.100">
    <property type="match status" value="1"/>
</dbReference>
<gene>
    <name evidence="4" type="ORF">JT25_003295</name>
</gene>
<accession>A0A140E549</accession>
<dbReference type="Gene3D" id="2.40.420.20">
    <property type="match status" value="1"/>
</dbReference>
<name>A0A140E549_9GAMM</name>
<dbReference type="STRING" id="1538553.JT25_003295"/>
<dbReference type="Gene3D" id="1.10.287.470">
    <property type="entry name" value="Helix hairpin bin"/>
    <property type="match status" value="1"/>
</dbReference>
<dbReference type="RefSeq" id="WP_062327555.1">
    <property type="nucleotide sequence ID" value="NZ_CP014476.1"/>
</dbReference>
<evidence type="ECO:0000256" key="2">
    <source>
        <dbReference type="SAM" id="Coils"/>
    </source>
</evidence>
<dbReference type="GO" id="GO:1990281">
    <property type="term" value="C:efflux pump complex"/>
    <property type="evidence" value="ECO:0007669"/>
    <property type="project" value="TreeGrafter"/>
</dbReference>
<dbReference type="InterPro" id="IPR006143">
    <property type="entry name" value="RND_pump_MFP"/>
</dbReference>
<evidence type="ECO:0000313" key="5">
    <source>
        <dbReference type="Proteomes" id="UP000030512"/>
    </source>
</evidence>
<dbReference type="PANTHER" id="PTHR30469:SF15">
    <property type="entry name" value="HLYD FAMILY OF SECRETION PROTEINS"/>
    <property type="match status" value="1"/>
</dbReference>
<feature type="domain" description="Multidrug resistance protein MdtA-like alpha-helical hairpin" evidence="3">
    <location>
        <begin position="114"/>
        <end position="180"/>
    </location>
</feature>
<keyword evidence="2" id="KW-0175">Coiled coil</keyword>
<proteinExistence type="inferred from homology"/>
<dbReference type="NCBIfam" id="TIGR01730">
    <property type="entry name" value="RND_mfp"/>
    <property type="match status" value="1"/>
</dbReference>
<dbReference type="Proteomes" id="UP000030512">
    <property type="component" value="Chromosome"/>
</dbReference>
<comment type="similarity">
    <text evidence="1">Belongs to the membrane fusion protein (MFP) (TC 8.A.1) family.</text>
</comment>
<dbReference type="KEGG" id="mdn:JT25_003295"/>
<feature type="coiled-coil region" evidence="2">
    <location>
        <begin position="99"/>
        <end position="133"/>
    </location>
</feature>
<sequence>MKARTLALISVVVALLAVFVFVNFRSGPFAAIRVTVASVEKRAIAPALFGIGTVEAQYTYKIGPTVASRVKHIAVQVGDLIHAGQVLGEMDPVDLDDRINAQKANRQRVASAVQAAEAQVQDGIARLQHANAQLQRYQKLLTTHAISQETVDIKRQEQRIAQAGLAADRANLDVAHRDLARVEADVKGALQQRSNQQLIAPADGLVVARDADPGTTLVAGQAVLIVIDPNSLWINARFDQLRASGLRAGLSARIALRSQAEQTFAGSVLRLEPLADAVTEETLAKVVFDDIPDPLPLVGELAEVTVALPMHSAVPVINKASVQRIDNRLGVWRVDDGELRFAPVTLGAEDLEGSVEILTGLNQGDQVVVYSERALNTRSRIAIVEQLAGVSP</sequence>
<evidence type="ECO:0000313" key="4">
    <source>
        <dbReference type="EMBL" id="AMK75523.1"/>
    </source>
</evidence>
<dbReference type="Gene3D" id="2.40.30.170">
    <property type="match status" value="1"/>
</dbReference>
<evidence type="ECO:0000259" key="3">
    <source>
        <dbReference type="Pfam" id="PF25876"/>
    </source>
</evidence>
<dbReference type="AlphaFoldDB" id="A0A140E549"/>
<dbReference type="Pfam" id="PF25876">
    <property type="entry name" value="HH_MFP_RND"/>
    <property type="match status" value="1"/>
</dbReference>
<dbReference type="SUPFAM" id="SSF111369">
    <property type="entry name" value="HlyD-like secretion proteins"/>
    <property type="match status" value="1"/>
</dbReference>
<keyword evidence="5" id="KW-1185">Reference proteome</keyword>
<protein>
    <submittedName>
        <fullName evidence="4">Efflux transporter periplasmic adaptor subunit</fullName>
    </submittedName>
</protein>
<dbReference type="InterPro" id="IPR058624">
    <property type="entry name" value="MdtA-like_HH"/>
</dbReference>
<reference evidence="4 5" key="1">
    <citation type="journal article" date="2015" name="Environ. Microbiol.">
        <title>Methane oxidation coupled to nitrate reduction under hypoxia by the Gammaproteobacterium Methylomonas denitrificans, sp. nov. type strain FJG1.</title>
        <authorList>
            <person name="Kits K.D."/>
            <person name="Klotz M.G."/>
            <person name="Stein L.Y."/>
        </authorList>
    </citation>
    <scope>NUCLEOTIDE SEQUENCE [LARGE SCALE GENOMIC DNA]</scope>
    <source>
        <strain evidence="4 5">FJG1</strain>
    </source>
</reference>
<evidence type="ECO:0000256" key="1">
    <source>
        <dbReference type="ARBA" id="ARBA00009477"/>
    </source>
</evidence>
<dbReference type="GO" id="GO:0015562">
    <property type="term" value="F:efflux transmembrane transporter activity"/>
    <property type="evidence" value="ECO:0007669"/>
    <property type="project" value="TreeGrafter"/>
</dbReference>